<protein>
    <submittedName>
        <fullName evidence="1">Uncharacterized protein</fullName>
    </submittedName>
</protein>
<keyword evidence="2" id="KW-1185">Reference proteome</keyword>
<dbReference type="EMBL" id="CM037152">
    <property type="protein sequence ID" value="KAH7834262.1"/>
    <property type="molecule type" value="Genomic_DNA"/>
</dbReference>
<accession>A0ACB7X0R4</accession>
<comment type="caution">
    <text evidence="1">The sequence shown here is derived from an EMBL/GenBank/DDBJ whole genome shotgun (WGS) entry which is preliminary data.</text>
</comment>
<evidence type="ECO:0000313" key="2">
    <source>
        <dbReference type="Proteomes" id="UP000828048"/>
    </source>
</evidence>
<organism evidence="1 2">
    <name type="scientific">Vaccinium darrowii</name>
    <dbReference type="NCBI Taxonomy" id="229202"/>
    <lineage>
        <taxon>Eukaryota</taxon>
        <taxon>Viridiplantae</taxon>
        <taxon>Streptophyta</taxon>
        <taxon>Embryophyta</taxon>
        <taxon>Tracheophyta</taxon>
        <taxon>Spermatophyta</taxon>
        <taxon>Magnoliopsida</taxon>
        <taxon>eudicotyledons</taxon>
        <taxon>Gunneridae</taxon>
        <taxon>Pentapetalae</taxon>
        <taxon>asterids</taxon>
        <taxon>Ericales</taxon>
        <taxon>Ericaceae</taxon>
        <taxon>Vaccinioideae</taxon>
        <taxon>Vaccinieae</taxon>
        <taxon>Vaccinium</taxon>
    </lineage>
</organism>
<evidence type="ECO:0000313" key="1">
    <source>
        <dbReference type="EMBL" id="KAH7834262.1"/>
    </source>
</evidence>
<sequence>MDCSPPSQPPTIMIKQITTTPYGNPPATTCTNHLLPFPENVPPAILHNIFIKGDQMSFRLTEDDLEASKLYPDYKYTSVNDLLDICLVNPPKPKLASFS</sequence>
<reference evidence="1 2" key="1">
    <citation type="journal article" date="2021" name="Hortic Res">
        <title>High-quality reference genome and annotation aids understanding of berry development for evergreen blueberry (Vaccinium darrowii).</title>
        <authorList>
            <person name="Yu J."/>
            <person name="Hulse-Kemp A.M."/>
            <person name="Babiker E."/>
            <person name="Staton M."/>
        </authorList>
    </citation>
    <scope>NUCLEOTIDE SEQUENCE [LARGE SCALE GENOMIC DNA]</scope>
    <source>
        <strain evidence="2">cv. NJ 8807/NJ 8810</strain>
        <tissue evidence="1">Young leaf</tissue>
    </source>
</reference>
<name>A0ACB7X0R4_9ERIC</name>
<dbReference type="Proteomes" id="UP000828048">
    <property type="component" value="Chromosome 2"/>
</dbReference>
<gene>
    <name evidence="1" type="ORF">Vadar_014363</name>
</gene>
<proteinExistence type="predicted"/>